<evidence type="ECO:0000259" key="10">
    <source>
        <dbReference type="PROSITE" id="PS50127"/>
    </source>
</evidence>
<feature type="region of interest" description="Disordered" evidence="9">
    <location>
        <begin position="1"/>
        <end position="47"/>
    </location>
</feature>
<gene>
    <name evidence="11" type="primary">ABSGL_06741.1 scaffold 8661</name>
</gene>
<evidence type="ECO:0000256" key="3">
    <source>
        <dbReference type="ARBA" id="ARBA00022679"/>
    </source>
</evidence>
<dbReference type="AlphaFoldDB" id="A0A168NQK5"/>
<reference evidence="11" key="1">
    <citation type="submission" date="2016-04" db="EMBL/GenBank/DDBJ databases">
        <authorList>
            <person name="Evans L.H."/>
            <person name="Alamgir A."/>
            <person name="Owens N."/>
            <person name="Weber N.D."/>
            <person name="Virtaneva K."/>
            <person name="Barbian K."/>
            <person name="Babar A."/>
            <person name="Rosenke K."/>
        </authorList>
    </citation>
    <scope>NUCLEOTIDE SEQUENCE [LARGE SCALE GENOMIC DNA]</scope>
    <source>
        <strain evidence="11">CBS 101.48</strain>
    </source>
</reference>
<dbReference type="EMBL" id="LT553497">
    <property type="protein sequence ID" value="SAM01005.1"/>
    <property type="molecule type" value="Genomic_DNA"/>
</dbReference>
<evidence type="ECO:0000313" key="12">
    <source>
        <dbReference type="Proteomes" id="UP000078561"/>
    </source>
</evidence>
<evidence type="ECO:0000256" key="4">
    <source>
        <dbReference type="ARBA" id="ARBA00022741"/>
    </source>
</evidence>
<evidence type="ECO:0000256" key="1">
    <source>
        <dbReference type="ARBA" id="ARBA00000485"/>
    </source>
</evidence>
<protein>
    <recommendedName>
        <fullName evidence="10">UBC core domain-containing protein</fullName>
    </recommendedName>
</protein>
<dbReference type="PROSITE" id="PS00183">
    <property type="entry name" value="UBC_1"/>
    <property type="match status" value="1"/>
</dbReference>
<keyword evidence="3" id="KW-0808">Transferase</keyword>
<keyword evidence="12" id="KW-1185">Reference proteome</keyword>
<name>A0A168NQK5_ABSGL</name>
<dbReference type="OrthoDB" id="7851174at2759"/>
<dbReference type="PANTHER" id="PTHR24068">
    <property type="entry name" value="UBIQUITIN-CONJUGATING ENZYME E2"/>
    <property type="match status" value="1"/>
</dbReference>
<comment type="pathway">
    <text evidence="2">Protein modification; protein ubiquitination.</text>
</comment>
<evidence type="ECO:0000313" key="11">
    <source>
        <dbReference type="EMBL" id="SAM01005.1"/>
    </source>
</evidence>
<comment type="catalytic activity">
    <reaction evidence="1">
        <text>S-ubiquitinyl-[E1 ubiquitin-activating enzyme]-L-cysteine + [E2 ubiquitin-conjugating enzyme]-L-cysteine = [E1 ubiquitin-activating enzyme]-L-cysteine + S-ubiquitinyl-[E2 ubiquitin-conjugating enzyme]-L-cysteine.</text>
        <dbReference type="EC" id="2.3.2.23"/>
    </reaction>
</comment>
<sequence>MTTPPTAENASSNASSSSTPSTQKKPVPAKTLGKVGNRTTKRAGPKGDDLHEWVATITGPDDSPYANGTFFLDVRFPKDYPFKPPKINFKTRIYHCNISSRGDICLDILRDKWSPALSISRVLLSICSLLTDANPLSPLEGRIANEYVHHRKTHDTKAMEWTKRFAS</sequence>
<evidence type="ECO:0000256" key="9">
    <source>
        <dbReference type="SAM" id="MobiDB-lite"/>
    </source>
</evidence>
<dbReference type="Gene3D" id="3.10.110.10">
    <property type="entry name" value="Ubiquitin Conjugating Enzyme"/>
    <property type="match status" value="1"/>
</dbReference>
<feature type="compositionally biased region" description="Low complexity" evidence="9">
    <location>
        <begin position="1"/>
        <end position="22"/>
    </location>
</feature>
<dbReference type="PROSITE" id="PS50127">
    <property type="entry name" value="UBC_2"/>
    <property type="match status" value="1"/>
</dbReference>
<feature type="domain" description="UBC core" evidence="10">
    <location>
        <begin position="15"/>
        <end position="167"/>
    </location>
</feature>
<keyword evidence="5 8" id="KW-0833">Ubl conjugation pathway</keyword>
<evidence type="ECO:0000256" key="5">
    <source>
        <dbReference type="ARBA" id="ARBA00022786"/>
    </source>
</evidence>
<evidence type="ECO:0000256" key="8">
    <source>
        <dbReference type="RuleBase" id="RU362109"/>
    </source>
</evidence>
<evidence type="ECO:0000256" key="2">
    <source>
        <dbReference type="ARBA" id="ARBA00004906"/>
    </source>
</evidence>
<comment type="similarity">
    <text evidence="8">Belongs to the ubiquitin-conjugating enzyme family.</text>
</comment>
<dbReference type="GO" id="GO:0005524">
    <property type="term" value="F:ATP binding"/>
    <property type="evidence" value="ECO:0007669"/>
    <property type="project" value="UniProtKB-UniRule"/>
</dbReference>
<feature type="active site" description="Glycyl thioester intermediate" evidence="7">
    <location>
        <position position="105"/>
    </location>
</feature>
<dbReference type="InterPro" id="IPR016135">
    <property type="entry name" value="UBQ-conjugating_enzyme/RWD"/>
</dbReference>
<dbReference type="InterPro" id="IPR023313">
    <property type="entry name" value="UBQ-conjugating_AS"/>
</dbReference>
<dbReference type="FunFam" id="3.10.110.10:FF:000101">
    <property type="entry name" value="Ubiquitin-conjugating enzyme E2 D2"/>
    <property type="match status" value="1"/>
</dbReference>
<dbReference type="GO" id="GO:0061631">
    <property type="term" value="F:ubiquitin conjugating enzyme activity"/>
    <property type="evidence" value="ECO:0007669"/>
    <property type="project" value="UniProtKB-EC"/>
</dbReference>
<dbReference type="Pfam" id="PF00179">
    <property type="entry name" value="UQ_con"/>
    <property type="match status" value="1"/>
</dbReference>
<dbReference type="InParanoid" id="A0A168NQK5"/>
<dbReference type="InterPro" id="IPR000608">
    <property type="entry name" value="UBC"/>
</dbReference>
<dbReference type="STRING" id="4829.A0A168NQK5"/>
<dbReference type="SUPFAM" id="SSF54495">
    <property type="entry name" value="UBC-like"/>
    <property type="match status" value="1"/>
</dbReference>
<keyword evidence="6 8" id="KW-0067">ATP-binding</keyword>
<proteinExistence type="inferred from homology"/>
<keyword evidence="4 8" id="KW-0547">Nucleotide-binding</keyword>
<organism evidence="11">
    <name type="scientific">Absidia glauca</name>
    <name type="common">Pin mould</name>
    <dbReference type="NCBI Taxonomy" id="4829"/>
    <lineage>
        <taxon>Eukaryota</taxon>
        <taxon>Fungi</taxon>
        <taxon>Fungi incertae sedis</taxon>
        <taxon>Mucoromycota</taxon>
        <taxon>Mucoromycotina</taxon>
        <taxon>Mucoromycetes</taxon>
        <taxon>Mucorales</taxon>
        <taxon>Cunninghamellaceae</taxon>
        <taxon>Absidia</taxon>
    </lineage>
</organism>
<dbReference type="Proteomes" id="UP000078561">
    <property type="component" value="Unassembled WGS sequence"/>
</dbReference>
<accession>A0A168NQK5</accession>
<dbReference type="SMART" id="SM00212">
    <property type="entry name" value="UBCc"/>
    <property type="match status" value="1"/>
</dbReference>
<evidence type="ECO:0000256" key="6">
    <source>
        <dbReference type="ARBA" id="ARBA00022840"/>
    </source>
</evidence>
<evidence type="ECO:0000256" key="7">
    <source>
        <dbReference type="PROSITE-ProRule" id="PRU10133"/>
    </source>
</evidence>